<evidence type="ECO:0000313" key="1">
    <source>
        <dbReference type="EMBL" id="KAK7033415.1"/>
    </source>
</evidence>
<evidence type="ECO:0000313" key="2">
    <source>
        <dbReference type="Proteomes" id="UP001362999"/>
    </source>
</evidence>
<dbReference type="AlphaFoldDB" id="A0AAW0C313"/>
<comment type="caution">
    <text evidence="1">The sequence shown here is derived from an EMBL/GenBank/DDBJ whole genome shotgun (WGS) entry which is preliminary data.</text>
</comment>
<dbReference type="Proteomes" id="UP001362999">
    <property type="component" value="Unassembled WGS sequence"/>
</dbReference>
<dbReference type="EMBL" id="JAWWNJ010000023">
    <property type="protein sequence ID" value="KAK7033415.1"/>
    <property type="molecule type" value="Genomic_DNA"/>
</dbReference>
<gene>
    <name evidence="1" type="ORF">R3P38DRAFT_2922546</name>
</gene>
<name>A0AAW0C313_9AGAR</name>
<accession>A0AAW0C313</accession>
<protein>
    <submittedName>
        <fullName evidence="1">Uncharacterized protein</fullName>
    </submittedName>
</protein>
<sequence length="145" mass="16532">MQTAAKRLVKPLYHSLVCTFLEQNSGQPLSADILVKYVSYLQECCVPQSTKFTIVNDLYHRAKQVRGDAQAIIDSPVVLHLKQMLHTLDGQEDFKPFYHGSRGPGRVDRVRVLEFRCKLKAAVPRHVGRPNSGMIPRSYKTKRKL</sequence>
<reference evidence="1 2" key="1">
    <citation type="journal article" date="2024" name="J Genomics">
        <title>Draft genome sequencing and assembly of Favolaschia claudopus CIRM-BRFM 2984 isolated from oak limbs.</title>
        <authorList>
            <person name="Navarro D."/>
            <person name="Drula E."/>
            <person name="Chaduli D."/>
            <person name="Cazenave R."/>
            <person name="Ahrendt S."/>
            <person name="Wang J."/>
            <person name="Lipzen A."/>
            <person name="Daum C."/>
            <person name="Barry K."/>
            <person name="Grigoriev I.V."/>
            <person name="Favel A."/>
            <person name="Rosso M.N."/>
            <person name="Martin F."/>
        </authorList>
    </citation>
    <scope>NUCLEOTIDE SEQUENCE [LARGE SCALE GENOMIC DNA]</scope>
    <source>
        <strain evidence="1 2">CIRM-BRFM 2984</strain>
    </source>
</reference>
<organism evidence="1 2">
    <name type="scientific">Favolaschia claudopus</name>
    <dbReference type="NCBI Taxonomy" id="2862362"/>
    <lineage>
        <taxon>Eukaryota</taxon>
        <taxon>Fungi</taxon>
        <taxon>Dikarya</taxon>
        <taxon>Basidiomycota</taxon>
        <taxon>Agaricomycotina</taxon>
        <taxon>Agaricomycetes</taxon>
        <taxon>Agaricomycetidae</taxon>
        <taxon>Agaricales</taxon>
        <taxon>Marasmiineae</taxon>
        <taxon>Mycenaceae</taxon>
        <taxon>Favolaschia</taxon>
    </lineage>
</organism>
<keyword evidence="2" id="KW-1185">Reference proteome</keyword>
<proteinExistence type="predicted"/>